<dbReference type="SUPFAM" id="SSF54001">
    <property type="entry name" value="Cysteine proteinases"/>
    <property type="match status" value="1"/>
</dbReference>
<dbReference type="GO" id="GO:0008234">
    <property type="term" value="F:cysteine-type peptidase activity"/>
    <property type="evidence" value="ECO:0007669"/>
    <property type="project" value="InterPro"/>
</dbReference>
<comment type="similarity">
    <text evidence="1">Belongs to the peptidase C48 family.</text>
</comment>
<organism evidence="5 6">
    <name type="scientific">Solanum pinnatisectum</name>
    <name type="common">tansyleaf nightshade</name>
    <dbReference type="NCBI Taxonomy" id="50273"/>
    <lineage>
        <taxon>Eukaryota</taxon>
        <taxon>Viridiplantae</taxon>
        <taxon>Streptophyta</taxon>
        <taxon>Embryophyta</taxon>
        <taxon>Tracheophyta</taxon>
        <taxon>Spermatophyta</taxon>
        <taxon>Magnoliopsida</taxon>
        <taxon>eudicotyledons</taxon>
        <taxon>Gunneridae</taxon>
        <taxon>Pentapetalae</taxon>
        <taxon>asterids</taxon>
        <taxon>lamiids</taxon>
        <taxon>Solanales</taxon>
        <taxon>Solanaceae</taxon>
        <taxon>Solanoideae</taxon>
        <taxon>Solaneae</taxon>
        <taxon>Solanum</taxon>
    </lineage>
</organism>
<sequence>MHIAVPWFIVDNIFIPVNVKERLCWILIIVSFNECCIMVYDSLRDAIHDSHVLNEIKKYAQLIPMYLSMSGFYEKKGLDVLSQPKYRLHTNFDSFEIVYVNDIPHQPQGSLDCGDYISAYAEFLSDGNGIPAGPFDPDLMRSRYAALLWNYDMLKMQAEAISDSEAPDKPMRCHVNVDSSERITII</sequence>
<dbReference type="EMBL" id="JAWPEI010000007">
    <property type="protein sequence ID" value="KAK4721265.1"/>
    <property type="molecule type" value="Genomic_DNA"/>
</dbReference>
<accession>A0AAV9L9Y1</accession>
<dbReference type="Pfam" id="PF02902">
    <property type="entry name" value="Peptidase_C48"/>
    <property type="match status" value="1"/>
</dbReference>
<evidence type="ECO:0000256" key="3">
    <source>
        <dbReference type="ARBA" id="ARBA00022801"/>
    </source>
</evidence>
<evidence type="ECO:0000313" key="5">
    <source>
        <dbReference type="EMBL" id="KAK4721265.1"/>
    </source>
</evidence>
<name>A0AAV9L9Y1_9SOLN</name>
<keyword evidence="6" id="KW-1185">Reference proteome</keyword>
<dbReference type="PROSITE" id="PS50600">
    <property type="entry name" value="ULP_PROTEASE"/>
    <property type="match status" value="1"/>
</dbReference>
<feature type="domain" description="Ubiquitin-like protease family profile" evidence="4">
    <location>
        <begin position="1"/>
        <end position="124"/>
    </location>
</feature>
<protein>
    <recommendedName>
        <fullName evidence="4">Ubiquitin-like protease family profile domain-containing protein</fullName>
    </recommendedName>
</protein>
<dbReference type="PANTHER" id="PTHR31470">
    <property type="entry name" value="CYSTEINE PROTEINASES SUPERFAMILY PROTEIN-RELATED-RELATED"/>
    <property type="match status" value="1"/>
</dbReference>
<evidence type="ECO:0000256" key="2">
    <source>
        <dbReference type="ARBA" id="ARBA00022670"/>
    </source>
</evidence>
<dbReference type="AlphaFoldDB" id="A0AAV9L9Y1"/>
<dbReference type="InterPro" id="IPR003653">
    <property type="entry name" value="Peptidase_C48_C"/>
</dbReference>
<dbReference type="Proteomes" id="UP001311915">
    <property type="component" value="Unassembled WGS sequence"/>
</dbReference>
<comment type="caution">
    <text evidence="5">The sequence shown here is derived from an EMBL/GenBank/DDBJ whole genome shotgun (WGS) entry which is preliminary data.</text>
</comment>
<keyword evidence="3" id="KW-0378">Hydrolase</keyword>
<gene>
    <name evidence="5" type="ORF">R3W88_011498</name>
</gene>
<dbReference type="GO" id="GO:0006508">
    <property type="term" value="P:proteolysis"/>
    <property type="evidence" value="ECO:0007669"/>
    <property type="project" value="UniProtKB-KW"/>
</dbReference>
<keyword evidence="2" id="KW-0645">Protease</keyword>
<reference evidence="5 6" key="1">
    <citation type="submission" date="2023-10" db="EMBL/GenBank/DDBJ databases">
        <title>Genome-Wide Identification Analysis in wild type Solanum Pinnatisectum Reveals Some Genes Defensing Phytophthora Infestans.</title>
        <authorList>
            <person name="Sun C."/>
        </authorList>
    </citation>
    <scope>NUCLEOTIDE SEQUENCE [LARGE SCALE GENOMIC DNA]</scope>
    <source>
        <strain evidence="5">LQN</strain>
        <tissue evidence="5">Leaf</tissue>
    </source>
</reference>
<dbReference type="Gene3D" id="3.40.395.10">
    <property type="entry name" value="Adenoviral Proteinase, Chain A"/>
    <property type="match status" value="1"/>
</dbReference>
<dbReference type="InterPro" id="IPR038765">
    <property type="entry name" value="Papain-like_cys_pep_sf"/>
</dbReference>
<dbReference type="PANTHER" id="PTHR31470:SF40">
    <property type="entry name" value="UBIQUITIN-LIKE PROTEASE FAMILY PROFILE DOMAIN-CONTAINING PROTEIN"/>
    <property type="match status" value="1"/>
</dbReference>
<evidence type="ECO:0000313" key="6">
    <source>
        <dbReference type="Proteomes" id="UP001311915"/>
    </source>
</evidence>
<evidence type="ECO:0000256" key="1">
    <source>
        <dbReference type="ARBA" id="ARBA00005234"/>
    </source>
</evidence>
<evidence type="ECO:0000259" key="4">
    <source>
        <dbReference type="PROSITE" id="PS50600"/>
    </source>
</evidence>
<proteinExistence type="inferred from homology"/>